<feature type="transmembrane region" description="Helical" evidence="6">
    <location>
        <begin position="12"/>
        <end position="29"/>
    </location>
</feature>
<dbReference type="InterPro" id="IPR051533">
    <property type="entry name" value="WaaL-like"/>
</dbReference>
<feature type="transmembrane region" description="Helical" evidence="6">
    <location>
        <begin position="189"/>
        <end position="221"/>
    </location>
</feature>
<dbReference type="Pfam" id="PF04932">
    <property type="entry name" value="Wzy_C"/>
    <property type="match status" value="1"/>
</dbReference>
<dbReference type="Proteomes" id="UP000278351">
    <property type="component" value="Unassembled WGS sequence"/>
</dbReference>
<feature type="transmembrane region" description="Helical" evidence="6">
    <location>
        <begin position="400"/>
        <end position="421"/>
    </location>
</feature>
<evidence type="ECO:0000256" key="3">
    <source>
        <dbReference type="ARBA" id="ARBA00022989"/>
    </source>
</evidence>
<feature type="transmembrane region" description="Helical" evidence="6">
    <location>
        <begin position="324"/>
        <end position="344"/>
    </location>
</feature>
<evidence type="ECO:0000256" key="6">
    <source>
        <dbReference type="SAM" id="Phobius"/>
    </source>
</evidence>
<feature type="transmembrane region" description="Helical" evidence="6">
    <location>
        <begin position="67"/>
        <end position="88"/>
    </location>
</feature>
<evidence type="ECO:0000256" key="2">
    <source>
        <dbReference type="ARBA" id="ARBA00022692"/>
    </source>
</evidence>
<gene>
    <name evidence="8" type="ORF">EGT74_04980</name>
</gene>
<accession>A0A3N4Q5U8</accession>
<keyword evidence="2 6" id="KW-0812">Transmembrane</keyword>
<dbReference type="SUPFAM" id="SSF48452">
    <property type="entry name" value="TPR-like"/>
    <property type="match status" value="1"/>
</dbReference>
<feature type="transmembrane region" description="Helical" evidence="6">
    <location>
        <begin position="41"/>
        <end position="60"/>
    </location>
</feature>
<organism evidence="8 9">
    <name type="scientific">Chitinophaga lutea</name>
    <dbReference type="NCBI Taxonomy" id="2488634"/>
    <lineage>
        <taxon>Bacteria</taxon>
        <taxon>Pseudomonadati</taxon>
        <taxon>Bacteroidota</taxon>
        <taxon>Chitinophagia</taxon>
        <taxon>Chitinophagales</taxon>
        <taxon>Chitinophagaceae</taxon>
        <taxon>Chitinophaga</taxon>
    </lineage>
</organism>
<dbReference type="PANTHER" id="PTHR37422">
    <property type="entry name" value="TEICHURONIC ACID BIOSYNTHESIS PROTEIN TUAE"/>
    <property type="match status" value="1"/>
</dbReference>
<keyword evidence="3 6" id="KW-1133">Transmembrane helix</keyword>
<dbReference type="InterPro" id="IPR007016">
    <property type="entry name" value="O-antigen_ligase-rel_domated"/>
</dbReference>
<dbReference type="EMBL" id="RPDH01000001">
    <property type="protein sequence ID" value="RPE12901.1"/>
    <property type="molecule type" value="Genomic_DNA"/>
</dbReference>
<dbReference type="Gene3D" id="1.25.40.10">
    <property type="entry name" value="Tetratricopeptide repeat domain"/>
    <property type="match status" value="1"/>
</dbReference>
<comment type="subcellular location">
    <subcellularLocation>
        <location evidence="1">Membrane</location>
        <topology evidence="1">Multi-pass membrane protein</topology>
    </subcellularLocation>
</comment>
<comment type="caution">
    <text evidence="8">The sequence shown here is derived from an EMBL/GenBank/DDBJ whole genome shotgun (WGS) entry which is preliminary data.</text>
</comment>
<feature type="transmembrane region" description="Helical" evidence="6">
    <location>
        <begin position="158"/>
        <end position="177"/>
    </location>
</feature>
<evidence type="ECO:0000259" key="7">
    <source>
        <dbReference type="Pfam" id="PF04932"/>
    </source>
</evidence>
<evidence type="ECO:0000256" key="1">
    <source>
        <dbReference type="ARBA" id="ARBA00004141"/>
    </source>
</evidence>
<keyword evidence="5" id="KW-0802">TPR repeat</keyword>
<dbReference type="PROSITE" id="PS50005">
    <property type="entry name" value="TPR"/>
    <property type="match status" value="1"/>
</dbReference>
<feature type="transmembrane region" description="Helical" evidence="6">
    <location>
        <begin position="118"/>
        <end position="138"/>
    </location>
</feature>
<name>A0A3N4Q5U8_9BACT</name>
<sequence length="587" mass="65568">MRICASVAKKIGVSPLMLYPLIAAAIIFVPNVSGWPATPSVYLVFLGFSILPFFLISSVAKRIKLNVTWLDLAVGVAGIYFLGWYIWMPCSSDYLFVFLALGGVYIFSRCYKICQNNIQYIVGLSVYTVILSCIPELFRAVHATPSPYVPLRGSIGNSGLLSIALALSCPIFIDAIIRNFPRNRTKANAALLLFCPILIIVAQSGSRTATLILAFGLLLPVARMISNSAGKTLYFLFMGFAVALSACLSGLTVKQGSANGRILIWNVSMDMFRDNPVFGVGPGQYQVQYLDYQEHYFRDDAARISRAGTYADNNQLAFNEALHWTVEFGVVGLFLLAVIIYLAFKGGMSLLENGSCVSFDMLFLFFVACSFSYPLHITPLLVFFLMLLASLSNGLQPIRAGYFSAVISGKYASFFLIMIGMSGTIASINQFRLHVRWKSASMSILSNEETALKEYQDLYPFLQSRGTFLYNYGAELFEVGRYRECIEVLDKASEQFNHTDLHLYLGKAYEKLGKLDSAIFRYTKADYMIPSRFYPKYFLAMLYQANGQRDLAKEFAYKILSMSAKVPSKSIDDMKTKMRKIIANEVE</sequence>
<dbReference type="GO" id="GO:0016020">
    <property type="term" value="C:membrane"/>
    <property type="evidence" value="ECO:0007669"/>
    <property type="project" value="UniProtKB-SubCell"/>
</dbReference>
<feature type="transmembrane region" description="Helical" evidence="6">
    <location>
        <begin position="94"/>
        <end position="111"/>
    </location>
</feature>
<feature type="domain" description="O-antigen ligase-related" evidence="7">
    <location>
        <begin position="197"/>
        <end position="336"/>
    </location>
</feature>
<keyword evidence="9" id="KW-1185">Reference proteome</keyword>
<reference evidence="8 9" key="1">
    <citation type="submission" date="2018-11" db="EMBL/GenBank/DDBJ databases">
        <title>Chitinophaga lutea sp.nov., isolate from arsenic contaminated soil.</title>
        <authorList>
            <person name="Zong Y."/>
        </authorList>
    </citation>
    <scope>NUCLEOTIDE SEQUENCE [LARGE SCALE GENOMIC DNA]</scope>
    <source>
        <strain evidence="8 9">ZY74</strain>
    </source>
</reference>
<evidence type="ECO:0000313" key="9">
    <source>
        <dbReference type="Proteomes" id="UP000278351"/>
    </source>
</evidence>
<proteinExistence type="predicted"/>
<dbReference type="PANTHER" id="PTHR37422:SF13">
    <property type="entry name" value="LIPOPOLYSACCHARIDE BIOSYNTHESIS PROTEIN PA4999-RELATED"/>
    <property type="match status" value="1"/>
</dbReference>
<evidence type="ECO:0000256" key="5">
    <source>
        <dbReference type="PROSITE-ProRule" id="PRU00339"/>
    </source>
</evidence>
<feature type="repeat" description="TPR" evidence="5">
    <location>
        <begin position="499"/>
        <end position="532"/>
    </location>
</feature>
<keyword evidence="4 6" id="KW-0472">Membrane</keyword>
<evidence type="ECO:0000256" key="4">
    <source>
        <dbReference type="ARBA" id="ARBA00023136"/>
    </source>
</evidence>
<feature type="transmembrane region" description="Helical" evidence="6">
    <location>
        <begin position="233"/>
        <end position="253"/>
    </location>
</feature>
<dbReference type="InterPro" id="IPR019734">
    <property type="entry name" value="TPR_rpt"/>
</dbReference>
<feature type="transmembrane region" description="Helical" evidence="6">
    <location>
        <begin position="364"/>
        <end position="388"/>
    </location>
</feature>
<protein>
    <recommendedName>
        <fullName evidence="7">O-antigen ligase-related domain-containing protein</fullName>
    </recommendedName>
</protein>
<evidence type="ECO:0000313" key="8">
    <source>
        <dbReference type="EMBL" id="RPE12901.1"/>
    </source>
</evidence>
<dbReference type="InterPro" id="IPR011990">
    <property type="entry name" value="TPR-like_helical_dom_sf"/>
</dbReference>
<dbReference type="AlphaFoldDB" id="A0A3N4Q5U8"/>